<dbReference type="Proteomes" id="UP000326611">
    <property type="component" value="Unassembled WGS sequence"/>
</dbReference>
<name>A0A5E7T1K3_PSEFL</name>
<sequence length="116" mass="12623" precursor="true">MNVMLKSLGVSLLLVATAAFAHHGWSEYDSSKPLNLSGTIEASGYSHPHGFVNLKTADKTWNVVLAPPSRMENRGLTKAMLAVGTQATVVGYANRNKPEEMRAERITIGDKTVELR</sequence>
<dbReference type="AlphaFoldDB" id="A0A5E7T1K3"/>
<dbReference type="OrthoDB" id="513141at2"/>
<feature type="chain" id="PRO_5022800072" description="DUF5666 domain-containing protein" evidence="1">
    <location>
        <begin position="22"/>
        <end position="116"/>
    </location>
</feature>
<evidence type="ECO:0000313" key="2">
    <source>
        <dbReference type="EMBL" id="VVP92932.1"/>
    </source>
</evidence>
<dbReference type="EMBL" id="CABVIY010000004">
    <property type="protein sequence ID" value="VVP92932.1"/>
    <property type="molecule type" value="Genomic_DNA"/>
</dbReference>
<evidence type="ECO:0008006" key="4">
    <source>
        <dbReference type="Google" id="ProtNLM"/>
    </source>
</evidence>
<proteinExistence type="predicted"/>
<feature type="signal peptide" evidence="1">
    <location>
        <begin position="1"/>
        <end position="21"/>
    </location>
</feature>
<evidence type="ECO:0000256" key="1">
    <source>
        <dbReference type="SAM" id="SignalP"/>
    </source>
</evidence>
<reference evidence="2 3" key="1">
    <citation type="submission" date="2019-09" db="EMBL/GenBank/DDBJ databases">
        <authorList>
            <person name="Chandra G."/>
            <person name="Truman W A."/>
        </authorList>
    </citation>
    <scope>NUCLEOTIDE SEQUENCE [LARGE SCALE GENOMIC DNA]</scope>
    <source>
        <strain evidence="2">PS918</strain>
    </source>
</reference>
<organism evidence="2 3">
    <name type="scientific">Pseudomonas fluorescens</name>
    <dbReference type="NCBI Taxonomy" id="294"/>
    <lineage>
        <taxon>Bacteria</taxon>
        <taxon>Pseudomonadati</taxon>
        <taxon>Pseudomonadota</taxon>
        <taxon>Gammaproteobacteria</taxon>
        <taxon>Pseudomonadales</taxon>
        <taxon>Pseudomonadaceae</taxon>
        <taxon>Pseudomonas</taxon>
    </lineage>
</organism>
<dbReference type="Pfam" id="PF19649">
    <property type="entry name" value="DUF6152"/>
    <property type="match status" value="1"/>
</dbReference>
<dbReference type="InterPro" id="IPR046150">
    <property type="entry name" value="DUF6152"/>
</dbReference>
<dbReference type="RefSeq" id="WP_150771451.1">
    <property type="nucleotide sequence ID" value="NZ_CABVIY010000004.1"/>
</dbReference>
<protein>
    <recommendedName>
        <fullName evidence="4">DUF5666 domain-containing protein</fullName>
    </recommendedName>
</protein>
<gene>
    <name evidence="2" type="ORF">PS918_03423</name>
</gene>
<keyword evidence="1" id="KW-0732">Signal</keyword>
<evidence type="ECO:0000313" key="3">
    <source>
        <dbReference type="Proteomes" id="UP000326611"/>
    </source>
</evidence>
<accession>A0A5E7T1K3</accession>